<reference evidence="3 4" key="1">
    <citation type="submission" date="2020-04" db="EMBL/GenBank/DDBJ databases">
        <authorList>
            <person name="Alioto T."/>
            <person name="Alioto T."/>
            <person name="Gomez Garrido J."/>
        </authorList>
    </citation>
    <scope>NUCLEOTIDE SEQUENCE [LARGE SCALE GENOMIC DNA]</scope>
</reference>
<organism evidence="3 4">
    <name type="scientific">Cloeon dipterum</name>
    <dbReference type="NCBI Taxonomy" id="197152"/>
    <lineage>
        <taxon>Eukaryota</taxon>
        <taxon>Metazoa</taxon>
        <taxon>Ecdysozoa</taxon>
        <taxon>Arthropoda</taxon>
        <taxon>Hexapoda</taxon>
        <taxon>Insecta</taxon>
        <taxon>Pterygota</taxon>
        <taxon>Palaeoptera</taxon>
        <taxon>Ephemeroptera</taxon>
        <taxon>Pisciforma</taxon>
        <taxon>Baetidae</taxon>
        <taxon>Cloeon</taxon>
    </lineage>
</organism>
<sequence length="445" mass="50149">MIRFILLPVLIALFANVRVTSQESHSETHDFLALTVATDETDGFRRFLRSAKVYDIPVTVLGQNEAWVGGDMHYAGGGQKVELLKNELEKYKNNKNKIVLFTDSYDVIFLAGVDKILNKFEKSGAKILFSAEGFCWPDKNLASKYPNVLLGKRFLNSGGFIGYAPEIYQLVSTWKGTAKDDDQLFYTERYLDDDVRAALKMKLDHKGEIFQNLNGAVGDIELEFSDEDGAIINNVVYKTKPLIVHGNGPAKQALNTLGNYLAKSWDPKTGCTICETNLRELPKDGEPWPVVLVSIFVGQPTPFLEEFLNKIVALVYPKSAIHLFIHNKAEYHAKQLSEFVTEHGSDYQSVELIEHTEDTCEESGRNKAISHCVGLNCEYLFVVDSIAHLDNKETLKNLIEQNRPVIAPLLTRHKKAWSNFWGALNSDGYYARSADYLQIVEGERK</sequence>
<dbReference type="PANTHER" id="PTHR10730:SF45">
    <property type="entry name" value="PROCOLLAGEN-LYSINE,2-OXOGLUTARATE 5-DIOXYGENASE"/>
    <property type="match status" value="1"/>
</dbReference>
<dbReference type="OrthoDB" id="69177at2759"/>
<dbReference type="InterPro" id="IPR050757">
    <property type="entry name" value="Collagen_mod_GT25"/>
</dbReference>
<protein>
    <recommendedName>
        <fullName evidence="2">PLOD1-3-like GT domain-containing protein</fullName>
    </recommendedName>
</protein>
<feature type="chain" id="PRO_5035816388" description="PLOD1-3-like GT domain-containing protein" evidence="1">
    <location>
        <begin position="22"/>
        <end position="445"/>
    </location>
</feature>
<dbReference type="InterPro" id="IPR057589">
    <property type="entry name" value="GT_PLOD"/>
</dbReference>
<evidence type="ECO:0000313" key="3">
    <source>
        <dbReference type="EMBL" id="CAB3386501.1"/>
    </source>
</evidence>
<feature type="signal peptide" evidence="1">
    <location>
        <begin position="1"/>
        <end position="21"/>
    </location>
</feature>
<proteinExistence type="predicted"/>
<comment type="caution">
    <text evidence="3">The sequence shown here is derived from an EMBL/GenBank/DDBJ whole genome shotgun (WGS) entry which is preliminary data.</text>
</comment>
<evidence type="ECO:0000259" key="2">
    <source>
        <dbReference type="Pfam" id="PF25342"/>
    </source>
</evidence>
<evidence type="ECO:0000256" key="1">
    <source>
        <dbReference type="SAM" id="SignalP"/>
    </source>
</evidence>
<gene>
    <name evidence="3" type="ORF">CLODIP_2_CD04838</name>
</gene>
<dbReference type="AlphaFoldDB" id="A0A8S1DX34"/>
<evidence type="ECO:0000313" key="4">
    <source>
        <dbReference type="Proteomes" id="UP000494165"/>
    </source>
</evidence>
<dbReference type="EMBL" id="CADEPI010000487">
    <property type="protein sequence ID" value="CAB3386501.1"/>
    <property type="molecule type" value="Genomic_DNA"/>
</dbReference>
<feature type="domain" description="PLOD1-3-like GT" evidence="2">
    <location>
        <begin position="29"/>
        <end position="271"/>
    </location>
</feature>
<keyword evidence="1" id="KW-0732">Signal</keyword>
<keyword evidence="4" id="KW-1185">Reference proteome</keyword>
<dbReference type="GO" id="GO:0008475">
    <property type="term" value="F:procollagen-lysine 5-dioxygenase activity"/>
    <property type="evidence" value="ECO:0007669"/>
    <property type="project" value="TreeGrafter"/>
</dbReference>
<dbReference type="Proteomes" id="UP000494165">
    <property type="component" value="Unassembled WGS sequence"/>
</dbReference>
<dbReference type="PANTHER" id="PTHR10730">
    <property type="entry name" value="PROCOLLAGEN-LYSINE,2-OXOGLUTARATE 5-DIOXYGENASE/GLYCOSYLTRANSFERASE 25 FAMILY MEMBER"/>
    <property type="match status" value="1"/>
</dbReference>
<accession>A0A8S1DX34</accession>
<dbReference type="Pfam" id="PF25342">
    <property type="entry name" value="GT_PLOD"/>
    <property type="match status" value="1"/>
</dbReference>
<dbReference type="GO" id="GO:0005783">
    <property type="term" value="C:endoplasmic reticulum"/>
    <property type="evidence" value="ECO:0007669"/>
    <property type="project" value="TreeGrafter"/>
</dbReference>
<name>A0A8S1DX34_9INSE</name>